<comment type="similarity">
    <text evidence="2">Belongs to the GSP F family.</text>
</comment>
<accession>A0A382DPM3</accession>
<dbReference type="FunFam" id="1.20.81.30:FF:000001">
    <property type="entry name" value="Type II secretion system protein F"/>
    <property type="match status" value="1"/>
</dbReference>
<proteinExistence type="inferred from homology"/>
<evidence type="ECO:0000256" key="7">
    <source>
        <dbReference type="ARBA" id="ARBA00023136"/>
    </source>
</evidence>
<reference evidence="10" key="1">
    <citation type="submission" date="2018-05" db="EMBL/GenBank/DDBJ databases">
        <authorList>
            <person name="Lanie J.A."/>
            <person name="Ng W.-L."/>
            <person name="Kazmierczak K.M."/>
            <person name="Andrzejewski T.M."/>
            <person name="Davidsen T.M."/>
            <person name="Wayne K.J."/>
            <person name="Tettelin H."/>
            <person name="Glass J.I."/>
            <person name="Rusch D."/>
            <person name="Podicherti R."/>
            <person name="Tsui H.-C.T."/>
            <person name="Winkler M.E."/>
        </authorList>
    </citation>
    <scope>NUCLEOTIDE SEQUENCE</scope>
</reference>
<evidence type="ECO:0000256" key="2">
    <source>
        <dbReference type="ARBA" id="ARBA00005745"/>
    </source>
</evidence>
<name>A0A382DPM3_9ZZZZ</name>
<evidence type="ECO:0000256" key="1">
    <source>
        <dbReference type="ARBA" id="ARBA00004429"/>
    </source>
</evidence>
<sequence length="382" mass="42132">VIQGEVSALGENAAALQLERMGMEPISILEKGESILEKQVNFFEKVPPMAIYNFTRQLSVMMKAAVPLVDALQSMQSPQMAPMLKTAIDKIINDVSAGFSLSQAMAKHPRVFNEMFVNIIKAGESAGVLDEVMYQLADFISHDLKLRMGITQAIRYPMIVIGITLAVGVYAVTFILPRFSALFGSTRIALPLPTRMLLGLDIFIKNNYALLIFGIFAFLTAFLLIIRTERGRYHWHKFLLDAPIIGPILTKMAISRFCHVLETLDRTGVPILSALKIAGNTVGNAFILERVKNIHVDVEMGKQIAKSLNTHAADVFPAHVLKMISVGEDAGAMDDMLKEIGDMIDEETKDHVLRLTATLEPLITVVMGIMILTLALAIFLPI</sequence>
<comment type="subcellular location">
    <subcellularLocation>
        <location evidence="1">Cell inner membrane</location>
        <topology evidence="1">Multi-pass membrane protein</topology>
    </subcellularLocation>
</comment>
<dbReference type="GO" id="GO:0005886">
    <property type="term" value="C:plasma membrane"/>
    <property type="evidence" value="ECO:0007669"/>
    <property type="project" value="UniProtKB-SubCell"/>
</dbReference>
<dbReference type="InterPro" id="IPR042094">
    <property type="entry name" value="T2SS_GspF_sf"/>
</dbReference>
<keyword evidence="3" id="KW-1003">Cell membrane</keyword>
<dbReference type="Gene3D" id="1.20.81.30">
    <property type="entry name" value="Type II secretion system (T2SS), domain F"/>
    <property type="match status" value="2"/>
</dbReference>
<dbReference type="InterPro" id="IPR003004">
    <property type="entry name" value="GspF/PilC"/>
</dbReference>
<dbReference type="Pfam" id="PF00482">
    <property type="entry name" value="T2SSF"/>
    <property type="match status" value="2"/>
</dbReference>
<keyword evidence="4" id="KW-0997">Cell inner membrane</keyword>
<dbReference type="PRINTS" id="PR00812">
    <property type="entry name" value="BCTERIALGSPF"/>
</dbReference>
<evidence type="ECO:0000313" key="10">
    <source>
        <dbReference type="EMBL" id="SVB39603.1"/>
    </source>
</evidence>
<evidence type="ECO:0000256" key="3">
    <source>
        <dbReference type="ARBA" id="ARBA00022475"/>
    </source>
</evidence>
<evidence type="ECO:0000259" key="9">
    <source>
        <dbReference type="Pfam" id="PF00482"/>
    </source>
</evidence>
<evidence type="ECO:0000256" key="4">
    <source>
        <dbReference type="ARBA" id="ARBA00022519"/>
    </source>
</evidence>
<dbReference type="GO" id="GO:0015628">
    <property type="term" value="P:protein secretion by the type II secretion system"/>
    <property type="evidence" value="ECO:0007669"/>
    <property type="project" value="TreeGrafter"/>
</dbReference>
<protein>
    <recommendedName>
        <fullName evidence="9">Type II secretion system protein GspF domain-containing protein</fullName>
    </recommendedName>
</protein>
<keyword evidence="5 8" id="KW-0812">Transmembrane</keyword>
<organism evidence="10">
    <name type="scientific">marine metagenome</name>
    <dbReference type="NCBI Taxonomy" id="408172"/>
    <lineage>
        <taxon>unclassified sequences</taxon>
        <taxon>metagenomes</taxon>
        <taxon>ecological metagenomes</taxon>
    </lineage>
</organism>
<keyword evidence="6 8" id="KW-1133">Transmembrane helix</keyword>
<dbReference type="EMBL" id="UINC01040144">
    <property type="protein sequence ID" value="SVB39603.1"/>
    <property type="molecule type" value="Genomic_DNA"/>
</dbReference>
<feature type="transmembrane region" description="Helical" evidence="8">
    <location>
        <begin position="208"/>
        <end position="226"/>
    </location>
</feature>
<evidence type="ECO:0000256" key="5">
    <source>
        <dbReference type="ARBA" id="ARBA00022692"/>
    </source>
</evidence>
<evidence type="ECO:0000256" key="6">
    <source>
        <dbReference type="ARBA" id="ARBA00022989"/>
    </source>
</evidence>
<feature type="domain" description="Type II secretion system protein GspF" evidence="9">
    <location>
        <begin position="257"/>
        <end position="381"/>
    </location>
</feature>
<dbReference type="PANTHER" id="PTHR30012">
    <property type="entry name" value="GENERAL SECRETION PATHWAY PROTEIN"/>
    <property type="match status" value="1"/>
</dbReference>
<feature type="non-terminal residue" evidence="10">
    <location>
        <position position="382"/>
    </location>
</feature>
<feature type="transmembrane region" description="Helical" evidence="8">
    <location>
        <begin position="154"/>
        <end position="176"/>
    </location>
</feature>
<dbReference type="PANTHER" id="PTHR30012:SF4">
    <property type="entry name" value="MSHA BIOGENESIS PROTEIN MSHG"/>
    <property type="match status" value="1"/>
</dbReference>
<feature type="non-terminal residue" evidence="10">
    <location>
        <position position="1"/>
    </location>
</feature>
<evidence type="ECO:0000256" key="8">
    <source>
        <dbReference type="SAM" id="Phobius"/>
    </source>
</evidence>
<feature type="transmembrane region" description="Helical" evidence="8">
    <location>
        <begin position="362"/>
        <end position="380"/>
    </location>
</feature>
<keyword evidence="7 8" id="KW-0472">Membrane</keyword>
<dbReference type="AlphaFoldDB" id="A0A382DPM3"/>
<feature type="domain" description="Type II secretion system protein GspF" evidence="9">
    <location>
        <begin position="54"/>
        <end position="177"/>
    </location>
</feature>
<dbReference type="InterPro" id="IPR018076">
    <property type="entry name" value="T2SS_GspF_dom"/>
</dbReference>
<gene>
    <name evidence="10" type="ORF">METZ01_LOCUS192457</name>
</gene>